<sequence length="304" mass="35203">MKAATTAMMTITATIRTKTTAMKKATKKKHSRLLVLEQRSLRFQRTVRSITVRSSGFSRCSTGVFYCLFLVCDLAPGREDLPHRPPANKMSACCMVIDGIIYHSFLWYSEEGVDHCWSLSYVDPLDVPQVVGRRFGNGWSTFRKLHGLKTEYKFVLAVERKWIFHGVFLNQNDREMVFDWTGPNLQWRDLHPPLRNLCTSCSHSVVSAAQSVLKFGHLHLLGRQLRHEFELRRKEVFWVYDREEMVIRMGNRAWAVPIDDLHLDAQRFAHFIGVLQLEFPDYLGGYHATHCKTPSCCDMRRCGC</sequence>
<comment type="caution">
    <text evidence="1">The sequence shown here is derived from an EMBL/GenBank/DDBJ whole genome shotgun (WGS) entry which is preliminary data.</text>
</comment>
<evidence type="ECO:0000313" key="2">
    <source>
        <dbReference type="Proteomes" id="UP000823749"/>
    </source>
</evidence>
<proteinExistence type="predicted"/>
<protein>
    <submittedName>
        <fullName evidence="1">Uncharacterized protein</fullName>
    </submittedName>
</protein>
<organism evidence="1 2">
    <name type="scientific">Rhododendron griersonianum</name>
    <dbReference type="NCBI Taxonomy" id="479676"/>
    <lineage>
        <taxon>Eukaryota</taxon>
        <taxon>Viridiplantae</taxon>
        <taxon>Streptophyta</taxon>
        <taxon>Embryophyta</taxon>
        <taxon>Tracheophyta</taxon>
        <taxon>Spermatophyta</taxon>
        <taxon>Magnoliopsida</taxon>
        <taxon>eudicotyledons</taxon>
        <taxon>Gunneridae</taxon>
        <taxon>Pentapetalae</taxon>
        <taxon>asterids</taxon>
        <taxon>Ericales</taxon>
        <taxon>Ericaceae</taxon>
        <taxon>Ericoideae</taxon>
        <taxon>Rhodoreae</taxon>
        <taxon>Rhododendron</taxon>
    </lineage>
</organism>
<dbReference type="AlphaFoldDB" id="A0AAV6IYB3"/>
<keyword evidence="2" id="KW-1185">Reference proteome</keyword>
<reference evidence="1" key="1">
    <citation type="submission" date="2020-08" db="EMBL/GenBank/DDBJ databases">
        <title>Plant Genome Project.</title>
        <authorList>
            <person name="Zhang R.-G."/>
        </authorList>
    </citation>
    <scope>NUCLEOTIDE SEQUENCE</scope>
    <source>
        <strain evidence="1">WSP0</strain>
        <tissue evidence="1">Leaf</tissue>
    </source>
</reference>
<evidence type="ECO:0000313" key="1">
    <source>
        <dbReference type="EMBL" id="KAG5531870.1"/>
    </source>
</evidence>
<name>A0AAV6IYB3_9ERIC</name>
<dbReference type="EMBL" id="JACTNZ010000009">
    <property type="protein sequence ID" value="KAG5531870.1"/>
    <property type="molecule type" value="Genomic_DNA"/>
</dbReference>
<accession>A0AAV6IYB3</accession>
<dbReference type="Proteomes" id="UP000823749">
    <property type="component" value="Chromosome 9"/>
</dbReference>
<gene>
    <name evidence="1" type="ORF">RHGRI_026471</name>
</gene>